<dbReference type="GO" id="GO:0003841">
    <property type="term" value="F:1-acylglycerol-3-phosphate O-acyltransferase activity"/>
    <property type="evidence" value="ECO:0007669"/>
    <property type="project" value="UniProtKB-EC"/>
</dbReference>
<organism evidence="4 5">
    <name type="scientific">Brachybacterium fresconis</name>
    <dbReference type="NCBI Taxonomy" id="173363"/>
    <lineage>
        <taxon>Bacteria</taxon>
        <taxon>Bacillati</taxon>
        <taxon>Actinomycetota</taxon>
        <taxon>Actinomycetes</taxon>
        <taxon>Micrococcales</taxon>
        <taxon>Dermabacteraceae</taxon>
        <taxon>Brachybacterium</taxon>
    </lineage>
</organism>
<dbReference type="RefSeq" id="WP_342591707.1">
    <property type="nucleotide sequence ID" value="NZ_BAAAJV010000005.1"/>
</dbReference>
<dbReference type="PANTHER" id="PTHR10434:SF11">
    <property type="entry name" value="1-ACYL-SN-GLYCEROL-3-PHOSPHATE ACYLTRANSFERASE"/>
    <property type="match status" value="1"/>
</dbReference>
<dbReference type="Proteomes" id="UP000698222">
    <property type="component" value="Unassembled WGS sequence"/>
</dbReference>
<feature type="domain" description="Phospholipid/glycerol acyltransferase" evidence="3">
    <location>
        <begin position="37"/>
        <end position="156"/>
    </location>
</feature>
<dbReference type="SUPFAM" id="SSF69593">
    <property type="entry name" value="Glycerol-3-phosphate (1)-acyltransferase"/>
    <property type="match status" value="1"/>
</dbReference>
<proteinExistence type="predicted"/>
<sequence length="224" mass="24507">MTQRFYMGVRTAVRPLVSLVWNPRITGLENVPREGGFIIASNHLSNIDSFVIPVAFPRQIRFVAKKSLWTQKGLKGRILTWFFTAVDAVPVDREALSSGKGALQSAQVILREGAGFGIYPEGSRSRDGKLHPGKQGAAWLALESGRPIIPVGLKGTQELMKLKLPERGAVTVRIGAPIDFSDLDPAASKGKKRRLMTARIMDEIQALSGQQRSDVPTSSARSEF</sequence>
<dbReference type="EC" id="2.3.1.51" evidence="4"/>
<evidence type="ECO:0000256" key="1">
    <source>
        <dbReference type="ARBA" id="ARBA00022679"/>
    </source>
</evidence>
<dbReference type="CDD" id="cd07989">
    <property type="entry name" value="LPLAT_AGPAT-like"/>
    <property type="match status" value="1"/>
</dbReference>
<name>A0ABS4YIU7_9MICO</name>
<keyword evidence="2 4" id="KW-0012">Acyltransferase</keyword>
<gene>
    <name evidence="4" type="ORF">JOF44_001619</name>
</gene>
<dbReference type="EMBL" id="JAGIOC010000001">
    <property type="protein sequence ID" value="MBP2408716.1"/>
    <property type="molecule type" value="Genomic_DNA"/>
</dbReference>
<keyword evidence="5" id="KW-1185">Reference proteome</keyword>
<dbReference type="InterPro" id="IPR002123">
    <property type="entry name" value="Plipid/glycerol_acylTrfase"/>
</dbReference>
<keyword evidence="1 4" id="KW-0808">Transferase</keyword>
<dbReference type="SMART" id="SM00563">
    <property type="entry name" value="PlsC"/>
    <property type="match status" value="1"/>
</dbReference>
<evidence type="ECO:0000313" key="4">
    <source>
        <dbReference type="EMBL" id="MBP2408716.1"/>
    </source>
</evidence>
<evidence type="ECO:0000313" key="5">
    <source>
        <dbReference type="Proteomes" id="UP000698222"/>
    </source>
</evidence>
<dbReference type="PANTHER" id="PTHR10434">
    <property type="entry name" value="1-ACYL-SN-GLYCEROL-3-PHOSPHATE ACYLTRANSFERASE"/>
    <property type="match status" value="1"/>
</dbReference>
<evidence type="ECO:0000256" key="2">
    <source>
        <dbReference type="ARBA" id="ARBA00023315"/>
    </source>
</evidence>
<accession>A0ABS4YIU7</accession>
<dbReference type="Pfam" id="PF01553">
    <property type="entry name" value="Acyltransferase"/>
    <property type="match status" value="1"/>
</dbReference>
<evidence type="ECO:0000259" key="3">
    <source>
        <dbReference type="SMART" id="SM00563"/>
    </source>
</evidence>
<protein>
    <submittedName>
        <fullName evidence="4">1-acyl-sn-glycerol-3-phosphate acyltransferase</fullName>
        <ecNumber evidence="4">2.3.1.51</ecNumber>
    </submittedName>
</protein>
<comment type="caution">
    <text evidence="4">The sequence shown here is derived from an EMBL/GenBank/DDBJ whole genome shotgun (WGS) entry which is preliminary data.</text>
</comment>
<reference evidence="4 5" key="1">
    <citation type="submission" date="2021-03" db="EMBL/GenBank/DDBJ databases">
        <title>Sequencing the genomes of 1000 actinobacteria strains.</title>
        <authorList>
            <person name="Klenk H.-P."/>
        </authorList>
    </citation>
    <scope>NUCLEOTIDE SEQUENCE [LARGE SCALE GENOMIC DNA]</scope>
    <source>
        <strain evidence="4 5">DSM 14564</strain>
    </source>
</reference>